<dbReference type="KEGG" id="lmi:LMXM_25_0600"/>
<keyword evidence="2" id="KW-1185">Reference proteome</keyword>
<name>E9AXD7_LEIMU</name>
<sequence>MPIRRSALTAVEVVLAREACEPVLLSVTHRLLRGGFAEYVKLRQAYAKECERAVASAKSTAAALPSTGAFQAPPPQTMRAAPASAAAAHAAEFSSSSSVPTPQISRCRINPEGLKLVFAQSGVLLTVDNYAAILLAYSDPVGFVLADDLLETLHPCRQAPPTLAQSVSEVVSSTFFSTLPLPCVAVTVDSARDALSAIFAAELAREEESAVDAPTAADQLAALVVAQADVQATFTPTVYAEGAAVPCDDVTTFIVLTLQQHPCLAAMMPARCNSVAASLQLVPAPPPLGQGAASPLATSIASGTNGAALFSIRHTGSTTQRKFERYEEDKDRRDEWIRGREEADARPMYMRHAAGYGGHLPEYQYHFGRTFHVIEEDLPQLTKPKPPLEPVPADWYGPGVELKDSRMNAHHYRLA</sequence>
<evidence type="ECO:0000313" key="1">
    <source>
        <dbReference type="EMBL" id="CBZ27628.1"/>
    </source>
</evidence>
<protein>
    <submittedName>
        <fullName evidence="1">Uncharacterized protein</fullName>
    </submittedName>
</protein>
<gene>
    <name evidence="1" type="ORF">LMXM_25_0600</name>
</gene>
<dbReference type="RefSeq" id="XP_003876113.1">
    <property type="nucleotide sequence ID" value="XM_003876064.1"/>
</dbReference>
<organism evidence="1 2">
    <name type="scientific">Leishmania mexicana (strain MHOM/GT/2001/U1103)</name>
    <dbReference type="NCBI Taxonomy" id="929439"/>
    <lineage>
        <taxon>Eukaryota</taxon>
        <taxon>Discoba</taxon>
        <taxon>Euglenozoa</taxon>
        <taxon>Kinetoplastea</taxon>
        <taxon>Metakinetoplastina</taxon>
        <taxon>Trypanosomatida</taxon>
        <taxon>Trypanosomatidae</taxon>
        <taxon>Leishmaniinae</taxon>
        <taxon>Leishmania</taxon>
    </lineage>
</organism>
<dbReference type="VEuPathDB" id="TriTrypDB:LmxM.25.0600"/>
<proteinExistence type="predicted"/>
<dbReference type="OrthoDB" id="271431at2759"/>
<accession>E9AXD7</accession>
<dbReference type="AlphaFoldDB" id="E9AXD7"/>
<reference evidence="1 2" key="1">
    <citation type="journal article" date="2011" name="Genome Res.">
        <title>Chromosome and gene copy number variation allow major structural change between species and strains of Leishmania.</title>
        <authorList>
            <person name="Rogers M.B."/>
            <person name="Hilley J.D."/>
            <person name="Dickens N.J."/>
            <person name="Wilkes J."/>
            <person name="Bates P.A."/>
            <person name="Depledge D.P."/>
            <person name="Harris D."/>
            <person name="Her Y."/>
            <person name="Herzyk P."/>
            <person name="Imamura H."/>
            <person name="Otto T.D."/>
            <person name="Sanders M."/>
            <person name="Seeger K."/>
            <person name="Dujardin J.C."/>
            <person name="Berriman M."/>
            <person name="Smith D.F."/>
            <person name="Hertz-Fowler C."/>
            <person name="Mottram J.C."/>
        </authorList>
    </citation>
    <scope>NUCLEOTIDE SEQUENCE [LARGE SCALE GENOMIC DNA]</scope>
    <source>
        <strain evidence="1 2">MHOM/GT/2001/U1103</strain>
    </source>
</reference>
<evidence type="ECO:0000313" key="2">
    <source>
        <dbReference type="Proteomes" id="UP000007259"/>
    </source>
</evidence>
<dbReference type="Proteomes" id="UP000007259">
    <property type="component" value="Chromosome 25"/>
</dbReference>
<dbReference type="GeneID" id="13449229"/>
<dbReference type="PhylomeDB" id="E9AXD7"/>
<dbReference type="OMA" id="DEWIRGR"/>
<dbReference type="EMBL" id="FR799578">
    <property type="protein sequence ID" value="CBZ27628.1"/>
    <property type="molecule type" value="Genomic_DNA"/>
</dbReference>